<dbReference type="SUPFAM" id="SSF46785">
    <property type="entry name" value="Winged helix' DNA-binding domain"/>
    <property type="match status" value="1"/>
</dbReference>
<dbReference type="GO" id="GO:0045892">
    <property type="term" value="P:negative regulation of DNA-templated transcription"/>
    <property type="evidence" value="ECO:0007669"/>
    <property type="project" value="TreeGrafter"/>
</dbReference>
<dbReference type="GO" id="GO:0003700">
    <property type="term" value="F:DNA-binding transcription factor activity"/>
    <property type="evidence" value="ECO:0007669"/>
    <property type="project" value="InterPro"/>
</dbReference>
<dbReference type="KEGG" id="fiy:BN1229_v1_3609"/>
<evidence type="ECO:0000256" key="2">
    <source>
        <dbReference type="ARBA" id="ARBA00023125"/>
    </source>
</evidence>
<dbReference type="Pfam" id="PF00392">
    <property type="entry name" value="GntR"/>
    <property type="match status" value="1"/>
</dbReference>
<accession>A0A0D6JJQ7</accession>
<dbReference type="InterPro" id="IPR050679">
    <property type="entry name" value="Bact_HTH_transcr_reg"/>
</dbReference>
<gene>
    <name evidence="5" type="ORF">YBN1229_v1_3609</name>
</gene>
<reference evidence="6" key="1">
    <citation type="submission" date="2015-02" db="EMBL/GenBank/DDBJ databases">
        <authorList>
            <person name="Chooi Y.-H."/>
        </authorList>
    </citation>
    <scope>NUCLEOTIDE SEQUENCE [LARGE SCALE GENOMIC DNA]</scope>
    <source>
        <strain evidence="6">strain Y</strain>
    </source>
</reference>
<dbReference type="OrthoDB" id="7334968at2"/>
<dbReference type="PROSITE" id="PS50949">
    <property type="entry name" value="HTH_GNTR"/>
    <property type="match status" value="1"/>
</dbReference>
<dbReference type="SMART" id="SM00866">
    <property type="entry name" value="UTRA"/>
    <property type="match status" value="1"/>
</dbReference>
<dbReference type="Proteomes" id="UP000033187">
    <property type="component" value="Chromosome 1"/>
</dbReference>
<sequence>MKIRRDDPRLPATSRPYAGPLYLQIGDLLRERIRSRGWVEGQALPNEGELAREYGVSVGTMRKALEQVEAIGWICRRQGRGTFVTNPEAASAQRLNPFFDEGEHVMPQDIAVQCVSSRGATTEEAKLLILDEEESVVEIAAVRRSEGVLVIHDNIVVPERLVPGLADELAVRPEGVTTYRNDNGLVVTRLKEALTAVALPEDMAVKLGLPIGTPALLAKRVSFDADGGPIDVCVRYAVPMRTEYRIELS</sequence>
<keyword evidence="2" id="KW-0238">DNA-binding</keyword>
<dbReference type="InterPro" id="IPR000524">
    <property type="entry name" value="Tscrpt_reg_HTH_GntR"/>
</dbReference>
<protein>
    <recommendedName>
        <fullName evidence="4">HTH gntR-type domain-containing protein</fullName>
    </recommendedName>
</protein>
<dbReference type="InterPro" id="IPR011663">
    <property type="entry name" value="UTRA"/>
</dbReference>
<dbReference type="EMBL" id="LN829119">
    <property type="protein sequence ID" value="CPR22176.1"/>
    <property type="molecule type" value="Genomic_DNA"/>
</dbReference>
<dbReference type="SUPFAM" id="SSF64288">
    <property type="entry name" value="Chorismate lyase-like"/>
    <property type="match status" value="1"/>
</dbReference>
<evidence type="ECO:0000256" key="3">
    <source>
        <dbReference type="ARBA" id="ARBA00023163"/>
    </source>
</evidence>
<evidence type="ECO:0000259" key="4">
    <source>
        <dbReference type="PROSITE" id="PS50949"/>
    </source>
</evidence>
<name>A0A0D6JJQ7_9HYPH</name>
<keyword evidence="3" id="KW-0804">Transcription</keyword>
<dbReference type="PANTHER" id="PTHR44846">
    <property type="entry name" value="MANNOSYL-D-GLYCERATE TRANSPORT/METABOLISM SYSTEM REPRESSOR MNGR-RELATED"/>
    <property type="match status" value="1"/>
</dbReference>
<evidence type="ECO:0000256" key="1">
    <source>
        <dbReference type="ARBA" id="ARBA00023015"/>
    </source>
</evidence>
<dbReference type="InterPro" id="IPR028978">
    <property type="entry name" value="Chorismate_lyase_/UTRA_dom_sf"/>
</dbReference>
<keyword evidence="6" id="KW-1185">Reference proteome</keyword>
<dbReference type="InterPro" id="IPR036388">
    <property type="entry name" value="WH-like_DNA-bd_sf"/>
</dbReference>
<proteinExistence type="predicted"/>
<dbReference type="KEGG" id="fil:BN1229_v1_3616"/>
<dbReference type="AlphaFoldDB" id="A0A0D6JJQ7"/>
<dbReference type="SMART" id="SM00345">
    <property type="entry name" value="HTH_GNTR"/>
    <property type="match status" value="1"/>
</dbReference>
<organism evidence="5 6">
    <name type="scientific">Candidatus Filomicrobium marinum</name>
    <dbReference type="NCBI Taxonomy" id="1608628"/>
    <lineage>
        <taxon>Bacteria</taxon>
        <taxon>Pseudomonadati</taxon>
        <taxon>Pseudomonadota</taxon>
        <taxon>Alphaproteobacteria</taxon>
        <taxon>Hyphomicrobiales</taxon>
        <taxon>Hyphomicrobiaceae</taxon>
        <taxon>Filomicrobium</taxon>
    </lineage>
</organism>
<dbReference type="Gene3D" id="3.40.1410.10">
    <property type="entry name" value="Chorismate lyase-like"/>
    <property type="match status" value="1"/>
</dbReference>
<dbReference type="PANTHER" id="PTHR44846:SF1">
    <property type="entry name" value="MANNOSYL-D-GLYCERATE TRANSPORT_METABOLISM SYSTEM REPRESSOR MNGR-RELATED"/>
    <property type="match status" value="1"/>
</dbReference>
<dbReference type="Gene3D" id="1.10.10.10">
    <property type="entry name" value="Winged helix-like DNA-binding domain superfamily/Winged helix DNA-binding domain"/>
    <property type="match status" value="1"/>
</dbReference>
<evidence type="ECO:0000313" key="5">
    <source>
        <dbReference type="EMBL" id="CPR22176.1"/>
    </source>
</evidence>
<dbReference type="GO" id="GO:0003677">
    <property type="term" value="F:DNA binding"/>
    <property type="evidence" value="ECO:0007669"/>
    <property type="project" value="UniProtKB-KW"/>
</dbReference>
<dbReference type="Pfam" id="PF07702">
    <property type="entry name" value="UTRA"/>
    <property type="match status" value="1"/>
</dbReference>
<dbReference type="CDD" id="cd07377">
    <property type="entry name" value="WHTH_GntR"/>
    <property type="match status" value="1"/>
</dbReference>
<dbReference type="RefSeq" id="WP_052744027.1">
    <property type="nucleotide sequence ID" value="NZ_LN829118.1"/>
</dbReference>
<dbReference type="InterPro" id="IPR036390">
    <property type="entry name" value="WH_DNA-bd_sf"/>
</dbReference>
<keyword evidence="1" id="KW-0805">Transcription regulation</keyword>
<evidence type="ECO:0000313" key="6">
    <source>
        <dbReference type="Proteomes" id="UP000033187"/>
    </source>
</evidence>
<feature type="domain" description="HTH gntR-type" evidence="4">
    <location>
        <begin position="19"/>
        <end position="87"/>
    </location>
</feature>